<protein>
    <submittedName>
        <fullName evidence="2">Uncharacterized protein</fullName>
    </submittedName>
</protein>
<feature type="transmembrane region" description="Helical" evidence="1">
    <location>
        <begin position="111"/>
        <end position="135"/>
    </location>
</feature>
<name>A0AAV8QN06_ENSVE</name>
<sequence>MIEGWSASISVRSDGTSVEFQEEESRVSPRSSLRAARGISFLRHADCVVSRAPHMGTRIGKCAHVIPRKSFGALDRQLCASGVISGLFLLLFLSFVSSYSQWPKRRDSMQYARAGFGVTFFGFQQTHLCCFRFIFLRVTLA</sequence>
<evidence type="ECO:0000313" key="2">
    <source>
        <dbReference type="EMBL" id="KAJ8479490.1"/>
    </source>
</evidence>
<dbReference type="AlphaFoldDB" id="A0AAV8QN06"/>
<accession>A0AAV8QN06</accession>
<dbReference type="EMBL" id="JAQQAF010000006">
    <property type="protein sequence ID" value="KAJ8479490.1"/>
    <property type="molecule type" value="Genomic_DNA"/>
</dbReference>
<comment type="caution">
    <text evidence="2">The sequence shown here is derived from an EMBL/GenBank/DDBJ whole genome shotgun (WGS) entry which is preliminary data.</text>
</comment>
<proteinExistence type="predicted"/>
<evidence type="ECO:0000256" key="1">
    <source>
        <dbReference type="SAM" id="Phobius"/>
    </source>
</evidence>
<keyword evidence="1" id="KW-0472">Membrane</keyword>
<reference evidence="2 3" key="1">
    <citation type="submission" date="2022-12" db="EMBL/GenBank/DDBJ databases">
        <title>Chromosome-scale assembly of the Ensete ventricosum genome.</title>
        <authorList>
            <person name="Dussert Y."/>
            <person name="Stocks J."/>
            <person name="Wendawek A."/>
            <person name="Woldeyes F."/>
            <person name="Nichols R.A."/>
            <person name="Borrell J.S."/>
        </authorList>
    </citation>
    <scope>NUCLEOTIDE SEQUENCE [LARGE SCALE GENOMIC DNA]</scope>
    <source>
        <strain evidence="3">cv. Maze</strain>
        <tissue evidence="2">Seeds</tissue>
    </source>
</reference>
<feature type="transmembrane region" description="Helical" evidence="1">
    <location>
        <begin position="78"/>
        <end position="99"/>
    </location>
</feature>
<dbReference type="Proteomes" id="UP001222027">
    <property type="component" value="Unassembled WGS sequence"/>
</dbReference>
<keyword evidence="1" id="KW-1133">Transmembrane helix</keyword>
<organism evidence="2 3">
    <name type="scientific">Ensete ventricosum</name>
    <name type="common">Abyssinian banana</name>
    <name type="synonym">Musa ensete</name>
    <dbReference type="NCBI Taxonomy" id="4639"/>
    <lineage>
        <taxon>Eukaryota</taxon>
        <taxon>Viridiplantae</taxon>
        <taxon>Streptophyta</taxon>
        <taxon>Embryophyta</taxon>
        <taxon>Tracheophyta</taxon>
        <taxon>Spermatophyta</taxon>
        <taxon>Magnoliopsida</taxon>
        <taxon>Liliopsida</taxon>
        <taxon>Zingiberales</taxon>
        <taxon>Musaceae</taxon>
        <taxon>Ensete</taxon>
    </lineage>
</organism>
<keyword evidence="3" id="KW-1185">Reference proteome</keyword>
<gene>
    <name evidence="2" type="ORF">OPV22_023217</name>
</gene>
<evidence type="ECO:0000313" key="3">
    <source>
        <dbReference type="Proteomes" id="UP001222027"/>
    </source>
</evidence>
<keyword evidence="1" id="KW-0812">Transmembrane</keyword>